<reference evidence="4" key="1">
    <citation type="submission" date="2022-11" db="UniProtKB">
        <authorList>
            <consortium name="WormBaseParasite"/>
        </authorList>
    </citation>
    <scope>IDENTIFICATION</scope>
</reference>
<proteinExistence type="predicted"/>
<protein>
    <submittedName>
        <fullName evidence="4">Uncharacterized protein</fullName>
    </submittedName>
</protein>
<dbReference type="WBParaSite" id="nRc.2.0.1.t10215-RA">
    <property type="protein sequence ID" value="nRc.2.0.1.t10215-RA"/>
    <property type="gene ID" value="nRc.2.0.1.g10215"/>
</dbReference>
<evidence type="ECO:0000313" key="4">
    <source>
        <dbReference type="WBParaSite" id="nRc.2.0.1.t10215-RA"/>
    </source>
</evidence>
<sequence length="144" mass="17463">MSRRKFPEWSMLLRPTIKLAQLFDRPERPISKIGVGLFWVWVIVAIFGAYYQLNKIRCVDVFNMKFQNDPVSEFKRNLEEMRRKQEEYEKLTHEFRPRNAKFCVKEVFEDSQNKESSKKEEKTVQKEQKKKESGEVKSKKLRRK</sequence>
<keyword evidence="3" id="KW-1185">Reference proteome</keyword>
<evidence type="ECO:0000313" key="3">
    <source>
        <dbReference type="Proteomes" id="UP000887565"/>
    </source>
</evidence>
<dbReference type="AlphaFoldDB" id="A0A915I7T2"/>
<keyword evidence="2" id="KW-0472">Membrane</keyword>
<accession>A0A915I7T2</accession>
<evidence type="ECO:0000256" key="1">
    <source>
        <dbReference type="SAM" id="MobiDB-lite"/>
    </source>
</evidence>
<feature type="transmembrane region" description="Helical" evidence="2">
    <location>
        <begin position="33"/>
        <end position="53"/>
    </location>
</feature>
<keyword evidence="2" id="KW-0812">Transmembrane</keyword>
<dbReference type="Proteomes" id="UP000887565">
    <property type="component" value="Unplaced"/>
</dbReference>
<keyword evidence="2" id="KW-1133">Transmembrane helix</keyword>
<organism evidence="3 4">
    <name type="scientific">Romanomermis culicivorax</name>
    <name type="common">Nematode worm</name>
    <dbReference type="NCBI Taxonomy" id="13658"/>
    <lineage>
        <taxon>Eukaryota</taxon>
        <taxon>Metazoa</taxon>
        <taxon>Ecdysozoa</taxon>
        <taxon>Nematoda</taxon>
        <taxon>Enoplea</taxon>
        <taxon>Dorylaimia</taxon>
        <taxon>Mermithida</taxon>
        <taxon>Mermithoidea</taxon>
        <taxon>Mermithidae</taxon>
        <taxon>Romanomermis</taxon>
    </lineage>
</organism>
<feature type="region of interest" description="Disordered" evidence="1">
    <location>
        <begin position="109"/>
        <end position="144"/>
    </location>
</feature>
<name>A0A915I7T2_ROMCU</name>
<feature type="compositionally biased region" description="Basic and acidic residues" evidence="1">
    <location>
        <begin position="109"/>
        <end position="138"/>
    </location>
</feature>
<evidence type="ECO:0000256" key="2">
    <source>
        <dbReference type="SAM" id="Phobius"/>
    </source>
</evidence>